<name>A0A9D4DKL1_DREPO</name>
<dbReference type="AlphaFoldDB" id="A0A9D4DKL1"/>
<comment type="caution">
    <text evidence="1">The sequence shown here is derived from an EMBL/GenBank/DDBJ whole genome shotgun (WGS) entry which is preliminary data.</text>
</comment>
<accession>A0A9D4DKL1</accession>
<dbReference type="EMBL" id="JAIWYP010000010">
    <property type="protein sequence ID" value="KAH3751004.1"/>
    <property type="molecule type" value="Genomic_DNA"/>
</dbReference>
<organism evidence="1 2">
    <name type="scientific">Dreissena polymorpha</name>
    <name type="common">Zebra mussel</name>
    <name type="synonym">Mytilus polymorpha</name>
    <dbReference type="NCBI Taxonomy" id="45954"/>
    <lineage>
        <taxon>Eukaryota</taxon>
        <taxon>Metazoa</taxon>
        <taxon>Spiralia</taxon>
        <taxon>Lophotrochozoa</taxon>
        <taxon>Mollusca</taxon>
        <taxon>Bivalvia</taxon>
        <taxon>Autobranchia</taxon>
        <taxon>Heteroconchia</taxon>
        <taxon>Euheterodonta</taxon>
        <taxon>Imparidentia</taxon>
        <taxon>Neoheterodontei</taxon>
        <taxon>Myida</taxon>
        <taxon>Dreissenoidea</taxon>
        <taxon>Dreissenidae</taxon>
        <taxon>Dreissena</taxon>
    </lineage>
</organism>
<protein>
    <submittedName>
        <fullName evidence="1">Uncharacterized protein</fullName>
    </submittedName>
</protein>
<evidence type="ECO:0000313" key="2">
    <source>
        <dbReference type="Proteomes" id="UP000828390"/>
    </source>
</evidence>
<sequence>MTQFRNRRGIIRTNVLSKFHEDRKRNVASRVFTRPNVDDARRTEDGQKAIPKAHHEHVVLRGIKLGPKIDHYNSKLAVDRSSIEALYKAVLLYDKTHHRNKDISKTDGCSPMMLC</sequence>
<keyword evidence="2" id="KW-1185">Reference proteome</keyword>
<reference evidence="1" key="1">
    <citation type="journal article" date="2019" name="bioRxiv">
        <title>The Genome of the Zebra Mussel, Dreissena polymorpha: A Resource for Invasive Species Research.</title>
        <authorList>
            <person name="McCartney M.A."/>
            <person name="Auch B."/>
            <person name="Kono T."/>
            <person name="Mallez S."/>
            <person name="Zhang Y."/>
            <person name="Obille A."/>
            <person name="Becker A."/>
            <person name="Abrahante J.E."/>
            <person name="Garbe J."/>
            <person name="Badalamenti J.P."/>
            <person name="Herman A."/>
            <person name="Mangelson H."/>
            <person name="Liachko I."/>
            <person name="Sullivan S."/>
            <person name="Sone E.D."/>
            <person name="Koren S."/>
            <person name="Silverstein K.A.T."/>
            <person name="Beckman K.B."/>
            <person name="Gohl D.M."/>
        </authorList>
    </citation>
    <scope>NUCLEOTIDE SEQUENCE</scope>
    <source>
        <strain evidence="1">Duluth1</strain>
        <tissue evidence="1">Whole animal</tissue>
    </source>
</reference>
<proteinExistence type="predicted"/>
<reference evidence="1" key="2">
    <citation type="submission" date="2020-11" db="EMBL/GenBank/DDBJ databases">
        <authorList>
            <person name="McCartney M.A."/>
            <person name="Auch B."/>
            <person name="Kono T."/>
            <person name="Mallez S."/>
            <person name="Becker A."/>
            <person name="Gohl D.M."/>
            <person name="Silverstein K.A.T."/>
            <person name="Koren S."/>
            <person name="Bechman K.B."/>
            <person name="Herman A."/>
            <person name="Abrahante J.E."/>
            <person name="Garbe J."/>
        </authorList>
    </citation>
    <scope>NUCLEOTIDE SEQUENCE</scope>
    <source>
        <strain evidence="1">Duluth1</strain>
        <tissue evidence="1">Whole animal</tissue>
    </source>
</reference>
<gene>
    <name evidence="1" type="ORF">DPMN_185545</name>
</gene>
<dbReference type="Proteomes" id="UP000828390">
    <property type="component" value="Unassembled WGS sequence"/>
</dbReference>
<evidence type="ECO:0000313" key="1">
    <source>
        <dbReference type="EMBL" id="KAH3751004.1"/>
    </source>
</evidence>